<dbReference type="EC" id="2.1.1.228" evidence="11"/>
<keyword evidence="8 11" id="KW-0539">Nucleus</keyword>
<dbReference type="PANTHER" id="PTHR23245">
    <property type="entry name" value="TRNA METHYLTRANSFERASE"/>
    <property type="match status" value="1"/>
</dbReference>
<dbReference type="GO" id="GO:0002939">
    <property type="term" value="P:tRNA N1-guanine methylation"/>
    <property type="evidence" value="ECO:0007669"/>
    <property type="project" value="TreeGrafter"/>
</dbReference>
<feature type="domain" description="SAM-dependent methyltransferase TRM5/TYW2-type" evidence="13">
    <location>
        <begin position="173"/>
        <end position="444"/>
    </location>
</feature>
<evidence type="ECO:0000256" key="2">
    <source>
        <dbReference type="ARBA" id="ARBA00022490"/>
    </source>
</evidence>
<comment type="subcellular location">
    <subcellularLocation>
        <location evidence="11">Mitochondrion matrix</location>
    </subcellularLocation>
    <subcellularLocation>
        <location evidence="11">Nucleus</location>
    </subcellularLocation>
    <subcellularLocation>
        <location evidence="11">Cytoplasm</location>
    </subcellularLocation>
    <text evidence="11">Predominantly in the mitochondria and in the nucleus.</text>
</comment>
<sequence length="484" mass="55455">MSLRNSYRVFNCLKSFGSLSSRLNPEKFFITKAPLKYVTTMPSSQVNSHNVFSLSCLNEENFKEIEKKVTFKALKIPTGSLQSLLKGGIKRRAYKRKKFNFVRTGEGNNVHYILLDPEEAEHFENWKECPLLTSNNVQKELVDYEVTLKYEDFDADEILRAILPAEVEVPTAFSRIGHIAHLNLRDEQIPYKNIIGEVMLDKIHGITTVVNKTNEICNQFRVFNMEVIAGENSFITTVREHHCQFELDFSKVYWNPRLSTEHERIVKKVSCGVLFDVFAGIGPFAIPAAKKGCQVYANDLNPDSFKWLQQNRKINKVKDKIECYMMDGRQFITNIVKEKMVNFASQEEDRPMRVHVVMNLPASAVEFLDAFRGLFTGTLPEGDENVPAMSVHCYCFTKKEGAEDDACQMVKHHLGCSNLHLDVHNVRNVAPNKEMMCVSFQMPKETLWEAKEEEHDGQKRGCDSPETSHTSKKPKLEDEVSHVS</sequence>
<protein>
    <recommendedName>
        <fullName evidence="11">tRNA (guanine(37)-N1)-methyltransferase</fullName>
        <ecNumber evidence="11">2.1.1.228</ecNumber>
    </recommendedName>
    <alternativeName>
        <fullName evidence="11">M1G-methyltransferase</fullName>
    </alternativeName>
    <alternativeName>
        <fullName evidence="11">tRNA [GM37] methyltransferase</fullName>
    </alternativeName>
    <alternativeName>
        <fullName evidence="11">tRNA methyltransferase 5 homolog</fullName>
    </alternativeName>
</protein>
<evidence type="ECO:0000256" key="11">
    <source>
        <dbReference type="HAMAP-Rule" id="MF_03152"/>
    </source>
</evidence>
<evidence type="ECO:0000256" key="1">
    <source>
        <dbReference type="ARBA" id="ARBA00009775"/>
    </source>
</evidence>
<evidence type="ECO:0000259" key="13">
    <source>
        <dbReference type="PROSITE" id="PS51684"/>
    </source>
</evidence>
<evidence type="ECO:0000256" key="10">
    <source>
        <dbReference type="ARBA" id="ARBA00047783"/>
    </source>
</evidence>
<comment type="function">
    <text evidence="11">Specifically methylates the N1 position of guanosine-37 in various cytoplasmic and mitochondrial tRNAs. Methylation is not dependent on the nature of the nucleoside 5' of the target nucleoside. This is the first step in the biosynthesis of wybutosine (yW), a modified base adjacent to the anticodon of tRNAs and required for accurate decoding.</text>
</comment>
<dbReference type="Gene3D" id="3.30.300.110">
    <property type="entry name" value="Met-10+ protein-like domains"/>
    <property type="match status" value="1"/>
</dbReference>
<organism evidence="14 15">
    <name type="scientific">Holothuria leucospilota</name>
    <name type="common">Black long sea cucumber</name>
    <name type="synonym">Mertensiothuria leucospilota</name>
    <dbReference type="NCBI Taxonomy" id="206669"/>
    <lineage>
        <taxon>Eukaryota</taxon>
        <taxon>Metazoa</taxon>
        <taxon>Echinodermata</taxon>
        <taxon>Eleutherozoa</taxon>
        <taxon>Echinozoa</taxon>
        <taxon>Holothuroidea</taxon>
        <taxon>Aspidochirotacea</taxon>
        <taxon>Aspidochirotida</taxon>
        <taxon>Holothuriidae</taxon>
        <taxon>Holothuria</taxon>
    </lineage>
</organism>
<evidence type="ECO:0000256" key="4">
    <source>
        <dbReference type="ARBA" id="ARBA00022679"/>
    </source>
</evidence>
<name>A0A9Q1CFL9_HOLLE</name>
<dbReference type="OrthoDB" id="408788at2759"/>
<gene>
    <name evidence="14" type="ORF">HOLleu_07057</name>
</gene>
<feature type="compositionally biased region" description="Basic and acidic residues" evidence="12">
    <location>
        <begin position="448"/>
        <end position="463"/>
    </location>
</feature>
<dbReference type="HAMAP" id="MF_03152">
    <property type="entry name" value="TRM5"/>
    <property type="match status" value="1"/>
</dbReference>
<dbReference type="SUPFAM" id="SSF53335">
    <property type="entry name" value="S-adenosyl-L-methionine-dependent methyltransferases"/>
    <property type="match status" value="1"/>
</dbReference>
<dbReference type="InterPro" id="IPR025792">
    <property type="entry name" value="tRNA_Gua_MeTrfase_euk"/>
</dbReference>
<dbReference type="Proteomes" id="UP001152320">
    <property type="component" value="Chromosome 3"/>
</dbReference>
<evidence type="ECO:0000256" key="8">
    <source>
        <dbReference type="ARBA" id="ARBA00023242"/>
    </source>
</evidence>
<reference evidence="14" key="1">
    <citation type="submission" date="2021-10" db="EMBL/GenBank/DDBJ databases">
        <title>Tropical sea cucumber genome reveals ecological adaptation and Cuvierian tubules defense mechanism.</title>
        <authorList>
            <person name="Chen T."/>
        </authorList>
    </citation>
    <scope>NUCLEOTIDE SEQUENCE</scope>
    <source>
        <strain evidence="14">Nanhai2018</strain>
        <tissue evidence="14">Muscle</tissue>
    </source>
</reference>
<evidence type="ECO:0000256" key="3">
    <source>
        <dbReference type="ARBA" id="ARBA00022603"/>
    </source>
</evidence>
<feature type="binding site" evidence="11">
    <location>
        <position position="359"/>
    </location>
    <ligand>
        <name>S-adenosyl-L-methionine</name>
        <dbReference type="ChEBI" id="CHEBI:59789"/>
    </ligand>
</feature>
<feature type="binding site" evidence="11">
    <location>
        <begin position="327"/>
        <end position="328"/>
    </location>
    <ligand>
        <name>S-adenosyl-L-methionine</name>
        <dbReference type="ChEBI" id="CHEBI:59789"/>
    </ligand>
</feature>
<dbReference type="PROSITE" id="PS51684">
    <property type="entry name" value="SAM_MT_TRM5_TYW2"/>
    <property type="match status" value="1"/>
</dbReference>
<evidence type="ECO:0000256" key="12">
    <source>
        <dbReference type="SAM" id="MobiDB-lite"/>
    </source>
</evidence>
<feature type="region of interest" description="Disordered" evidence="12">
    <location>
        <begin position="448"/>
        <end position="484"/>
    </location>
</feature>
<evidence type="ECO:0000313" key="14">
    <source>
        <dbReference type="EMBL" id="KAJ8044332.1"/>
    </source>
</evidence>
<comment type="function">
    <text evidence="9">Involved in mitochondrial tRNA methylation. Specifically methylates the N1 position of guanosine-37 in various tRNAs. Methylation is not dependent on the nature of the nucleoside 5' of the target nucleoside. This is the first step in the biosynthesis of wybutosine (yW), a modified base adjacent to the anticodon of tRNAs and required for accurate decoding.</text>
</comment>
<comment type="catalytic activity">
    <reaction evidence="10 11">
        <text>guanosine(37) in tRNA + S-adenosyl-L-methionine = N(1)-methylguanosine(37) in tRNA + S-adenosyl-L-homocysteine + H(+)</text>
        <dbReference type="Rhea" id="RHEA:36899"/>
        <dbReference type="Rhea" id="RHEA-COMP:10145"/>
        <dbReference type="Rhea" id="RHEA-COMP:10147"/>
        <dbReference type="ChEBI" id="CHEBI:15378"/>
        <dbReference type="ChEBI" id="CHEBI:57856"/>
        <dbReference type="ChEBI" id="CHEBI:59789"/>
        <dbReference type="ChEBI" id="CHEBI:73542"/>
        <dbReference type="ChEBI" id="CHEBI:74269"/>
        <dbReference type="EC" id="2.1.1.228"/>
    </reaction>
</comment>
<dbReference type="Gene3D" id="3.40.50.150">
    <property type="entry name" value="Vaccinia Virus protein VP39"/>
    <property type="match status" value="1"/>
</dbReference>
<comment type="caution">
    <text evidence="14">The sequence shown here is derived from an EMBL/GenBank/DDBJ whole genome shotgun (WGS) entry which is preliminary data.</text>
</comment>
<feature type="compositionally biased region" description="Basic and acidic residues" evidence="12">
    <location>
        <begin position="474"/>
        <end position="484"/>
    </location>
</feature>
<dbReference type="Pfam" id="PF25133">
    <property type="entry name" value="TYW2_N_2"/>
    <property type="match status" value="1"/>
</dbReference>
<dbReference type="AlphaFoldDB" id="A0A9Q1CFL9"/>
<keyword evidence="6 11" id="KW-0819">tRNA processing</keyword>
<dbReference type="GO" id="GO:0005759">
    <property type="term" value="C:mitochondrial matrix"/>
    <property type="evidence" value="ECO:0007669"/>
    <property type="project" value="UniProtKB-SubCell"/>
</dbReference>
<comment type="subunit">
    <text evidence="11">Monomer.</text>
</comment>
<proteinExistence type="inferred from homology"/>
<keyword evidence="4 11" id="KW-0808">Transferase</keyword>
<dbReference type="CDD" id="cd02440">
    <property type="entry name" value="AdoMet_MTases"/>
    <property type="match status" value="1"/>
</dbReference>
<dbReference type="FunFam" id="3.30.300.110:FF:000001">
    <property type="entry name" value="tRNA (guanine(37)-N1)-methyltransferase"/>
    <property type="match status" value="1"/>
</dbReference>
<evidence type="ECO:0000256" key="6">
    <source>
        <dbReference type="ARBA" id="ARBA00022694"/>
    </source>
</evidence>
<keyword evidence="2 11" id="KW-0963">Cytoplasm</keyword>
<keyword evidence="3 11" id="KW-0489">Methyltransferase</keyword>
<evidence type="ECO:0000256" key="7">
    <source>
        <dbReference type="ARBA" id="ARBA00023128"/>
    </source>
</evidence>
<accession>A0A9Q1CFL9</accession>
<keyword evidence="7 11" id="KW-0496">Mitochondrion</keyword>
<dbReference type="EMBL" id="JAIZAY010000003">
    <property type="protein sequence ID" value="KAJ8044332.1"/>
    <property type="molecule type" value="Genomic_DNA"/>
</dbReference>
<evidence type="ECO:0000256" key="5">
    <source>
        <dbReference type="ARBA" id="ARBA00022691"/>
    </source>
</evidence>
<keyword evidence="15" id="KW-1185">Reference proteome</keyword>
<dbReference type="InterPro" id="IPR056743">
    <property type="entry name" value="TRM5-TYW2-like_MTfase"/>
</dbReference>
<dbReference type="PANTHER" id="PTHR23245:SF36">
    <property type="entry name" value="TRNA (GUANINE(37)-N1)-METHYLTRANSFERASE"/>
    <property type="match status" value="1"/>
</dbReference>
<evidence type="ECO:0000313" key="15">
    <source>
        <dbReference type="Proteomes" id="UP001152320"/>
    </source>
</evidence>
<comment type="similarity">
    <text evidence="1">Belongs to the class I-like SAM-binding methyltransferase superfamily. TRM5/TYW2 family.</text>
</comment>
<evidence type="ECO:0000256" key="9">
    <source>
        <dbReference type="ARBA" id="ARBA00045951"/>
    </source>
</evidence>
<dbReference type="InterPro" id="IPR029063">
    <property type="entry name" value="SAM-dependent_MTases_sf"/>
</dbReference>
<dbReference type="GO" id="GO:0052906">
    <property type="term" value="F:tRNA (guanine(37)-N1)-methyltransferase activity"/>
    <property type="evidence" value="ECO:0007669"/>
    <property type="project" value="UniProtKB-UniRule"/>
</dbReference>
<feature type="binding site" evidence="11">
    <location>
        <position position="262"/>
    </location>
    <ligand>
        <name>S-adenosyl-L-methionine</name>
        <dbReference type="ChEBI" id="CHEBI:59789"/>
    </ligand>
</feature>
<dbReference type="InterPro" id="IPR056744">
    <property type="entry name" value="TRM5/TYW2-like_N"/>
</dbReference>
<keyword evidence="5 11" id="KW-0949">S-adenosyl-L-methionine</keyword>
<feature type="binding site" evidence="11">
    <location>
        <begin position="299"/>
        <end position="300"/>
    </location>
    <ligand>
        <name>S-adenosyl-L-methionine</name>
        <dbReference type="ChEBI" id="CHEBI:59789"/>
    </ligand>
</feature>
<dbReference type="GO" id="GO:0070901">
    <property type="term" value="P:mitochondrial tRNA methylation"/>
    <property type="evidence" value="ECO:0007669"/>
    <property type="project" value="TreeGrafter"/>
</dbReference>
<dbReference type="Pfam" id="PF02475">
    <property type="entry name" value="TRM5-TYW2_MTfase"/>
    <property type="match status" value="1"/>
</dbReference>
<comment type="similarity">
    <text evidence="11">Belongs to the TRM5 / TYW2 family.</text>
</comment>
<dbReference type="GO" id="GO:0005634">
    <property type="term" value="C:nucleus"/>
    <property type="evidence" value="ECO:0007669"/>
    <property type="project" value="UniProtKB-SubCell"/>
</dbReference>
<dbReference type="InterPro" id="IPR030382">
    <property type="entry name" value="MeTrfase_TRM5/TYW2"/>
</dbReference>